<dbReference type="CDD" id="cd10442">
    <property type="entry name" value="GIY-YIG_PLEs"/>
    <property type="match status" value="1"/>
</dbReference>
<dbReference type="Gene3D" id="3.40.1440.10">
    <property type="entry name" value="GIY-YIG endonuclease"/>
    <property type="match status" value="1"/>
</dbReference>
<feature type="domain" description="GIY-YIG" evidence="1">
    <location>
        <begin position="255"/>
        <end position="337"/>
    </location>
</feature>
<organism evidence="2 3">
    <name type="scientific">Trachymyrmex cornetzi</name>
    <dbReference type="NCBI Taxonomy" id="471704"/>
    <lineage>
        <taxon>Eukaryota</taxon>
        <taxon>Metazoa</taxon>
        <taxon>Ecdysozoa</taxon>
        <taxon>Arthropoda</taxon>
        <taxon>Hexapoda</taxon>
        <taxon>Insecta</taxon>
        <taxon>Pterygota</taxon>
        <taxon>Neoptera</taxon>
        <taxon>Endopterygota</taxon>
        <taxon>Hymenoptera</taxon>
        <taxon>Apocrita</taxon>
        <taxon>Aculeata</taxon>
        <taxon>Formicoidea</taxon>
        <taxon>Formicidae</taxon>
        <taxon>Myrmicinae</taxon>
        <taxon>Trachymyrmex</taxon>
    </lineage>
</organism>
<dbReference type="PANTHER" id="PTHR21301">
    <property type="entry name" value="REVERSE TRANSCRIPTASE"/>
    <property type="match status" value="1"/>
</dbReference>
<dbReference type="SUPFAM" id="SSF82771">
    <property type="entry name" value="GIY-YIG endonuclease"/>
    <property type="match status" value="1"/>
</dbReference>
<dbReference type="InterPro" id="IPR035901">
    <property type="entry name" value="GIY-YIG_endonuc_sf"/>
</dbReference>
<evidence type="ECO:0000313" key="2">
    <source>
        <dbReference type="EMBL" id="KYN18663.1"/>
    </source>
</evidence>
<accession>A0A151J611</accession>
<gene>
    <name evidence="2" type="ORF">ALC57_09022</name>
</gene>
<dbReference type="PROSITE" id="PS50164">
    <property type="entry name" value="GIY_YIG"/>
    <property type="match status" value="1"/>
</dbReference>
<evidence type="ECO:0000259" key="1">
    <source>
        <dbReference type="PROSITE" id="PS50164"/>
    </source>
</evidence>
<dbReference type="AlphaFoldDB" id="A0A151J611"/>
<sequence>MRLEPREFLDRLPLPSLHNLKEKWFINLSGCIIPKKIQTVLQLGENFSVPSKNNIRVLIEFLKNIESNLFKIKPHKILGFRGIISPILHNFLSVSGLNNNISKRLNELISFTYRFLKNNKNIIFTKADKGNMTVALSKNDYISEVTRLLKDPETYIRIPKNPINTLTRKTRELLMVWKRKEFISDQTMRTNESRKVSDNSNEEPTNWFVLPYVPNLSEKFFSLVKKYNVKLAFFSFNKLKKFIRVQKDTLPKYFNKNVVYKIFCKDCDASYVGQTGRKLTTRISEHRNHINRNNNNQSVITNHRLEFNHEFDWDGVQILDKERILNKRLNSEMLHIHMQKNGLNLKTDTECLHYSYASLLDNFKQH</sequence>
<protein>
    <recommendedName>
        <fullName evidence="1">GIY-YIG domain-containing protein</fullName>
    </recommendedName>
</protein>
<name>A0A151J611_9HYME</name>
<keyword evidence="3" id="KW-1185">Reference proteome</keyword>
<dbReference type="Proteomes" id="UP000078492">
    <property type="component" value="Unassembled WGS sequence"/>
</dbReference>
<dbReference type="STRING" id="471704.A0A151J611"/>
<dbReference type="PANTHER" id="PTHR21301:SF10">
    <property type="entry name" value="REVERSE TRANSCRIPTASE DOMAIN-CONTAINING PROTEIN"/>
    <property type="match status" value="1"/>
</dbReference>
<proteinExistence type="predicted"/>
<reference evidence="2 3" key="1">
    <citation type="submission" date="2015-09" db="EMBL/GenBank/DDBJ databases">
        <title>Trachymyrmex cornetzi WGS genome.</title>
        <authorList>
            <person name="Nygaard S."/>
            <person name="Hu H."/>
            <person name="Boomsma J."/>
            <person name="Zhang G."/>
        </authorList>
    </citation>
    <scope>NUCLEOTIDE SEQUENCE [LARGE SCALE GENOMIC DNA]</scope>
    <source>
        <strain evidence="2">Tcor2-1</strain>
        <tissue evidence="2">Whole body</tissue>
    </source>
</reference>
<dbReference type="InterPro" id="IPR000305">
    <property type="entry name" value="GIY-YIG_endonuc"/>
</dbReference>
<evidence type="ECO:0000313" key="3">
    <source>
        <dbReference type="Proteomes" id="UP000078492"/>
    </source>
</evidence>
<dbReference type="Pfam" id="PF01541">
    <property type="entry name" value="GIY-YIG"/>
    <property type="match status" value="1"/>
</dbReference>
<dbReference type="EMBL" id="KQ979897">
    <property type="protein sequence ID" value="KYN18663.1"/>
    <property type="molecule type" value="Genomic_DNA"/>
</dbReference>